<evidence type="ECO:0000313" key="3">
    <source>
        <dbReference type="EMBL" id="CAB4907433.1"/>
    </source>
</evidence>
<dbReference type="PANTHER" id="PTHR34580:SF1">
    <property type="entry name" value="PROTEIN PAFC"/>
    <property type="match status" value="1"/>
</dbReference>
<evidence type="ECO:0000259" key="1">
    <source>
        <dbReference type="Pfam" id="PF13280"/>
    </source>
</evidence>
<dbReference type="InterPro" id="IPR026881">
    <property type="entry name" value="WYL_dom"/>
</dbReference>
<dbReference type="PIRSF" id="PIRSF016838">
    <property type="entry name" value="PafC"/>
    <property type="match status" value="1"/>
</dbReference>
<reference evidence="3" key="1">
    <citation type="submission" date="2020-05" db="EMBL/GenBank/DDBJ databases">
        <authorList>
            <person name="Chiriac C."/>
            <person name="Salcher M."/>
            <person name="Ghai R."/>
            <person name="Kavagutti S V."/>
        </authorList>
    </citation>
    <scope>NUCLEOTIDE SEQUENCE</scope>
</reference>
<dbReference type="PANTHER" id="PTHR34580">
    <property type="match status" value="1"/>
</dbReference>
<dbReference type="InterPro" id="IPR051534">
    <property type="entry name" value="CBASS_pafABC_assoc_protein"/>
</dbReference>
<accession>A0A6J7GT43</accession>
<dbReference type="EMBL" id="CAFBMS010000001">
    <property type="protein sequence ID" value="CAB4907433.1"/>
    <property type="molecule type" value="Genomic_DNA"/>
</dbReference>
<dbReference type="Pfam" id="PF13280">
    <property type="entry name" value="WYL"/>
    <property type="match status" value="1"/>
</dbReference>
<protein>
    <submittedName>
        <fullName evidence="3">Unannotated protein</fullName>
    </submittedName>
</protein>
<dbReference type="InterPro" id="IPR043839">
    <property type="entry name" value="PafC_HTH"/>
</dbReference>
<gene>
    <name evidence="3" type="ORF">UFOPK3614_00018</name>
</gene>
<dbReference type="Pfam" id="PF19187">
    <property type="entry name" value="HTH_PafC"/>
    <property type="match status" value="1"/>
</dbReference>
<proteinExistence type="predicted"/>
<dbReference type="AlphaFoldDB" id="A0A6J7GT43"/>
<feature type="domain" description="WYL" evidence="1">
    <location>
        <begin position="144"/>
        <end position="209"/>
    </location>
</feature>
<name>A0A6J7GT43_9ZZZZ</name>
<organism evidence="3">
    <name type="scientific">freshwater metagenome</name>
    <dbReference type="NCBI Taxonomy" id="449393"/>
    <lineage>
        <taxon>unclassified sequences</taxon>
        <taxon>metagenomes</taxon>
        <taxon>ecological metagenomes</taxon>
    </lineage>
</organism>
<dbReference type="PROSITE" id="PS52050">
    <property type="entry name" value="WYL"/>
    <property type="match status" value="1"/>
</dbReference>
<dbReference type="InterPro" id="IPR028349">
    <property type="entry name" value="PafC-like"/>
</dbReference>
<feature type="domain" description="PafC HTH" evidence="2">
    <location>
        <begin position="9"/>
        <end position="122"/>
    </location>
</feature>
<evidence type="ECO:0000259" key="2">
    <source>
        <dbReference type="Pfam" id="PF19187"/>
    </source>
</evidence>
<sequence>MVKIIGDSQVARLLDLVPYLTLNQGVPLDKIAEDFSTSKSEILADLNTLWMCGLPGYTPLELIDLSFDTGFVSIRNAEILSNPRKLTSAEVGAIIIGLSIISDFIPEVSNHTSSIKDLLSRLLTRSQLSVPEIISTGIPSETRNIIYSAMKMNQNVKISYHSYSRDEISTRDIIPLSLSQEGNSEYVHSYCHTTQDFRVFRLDRILEVRKSEKVINASLSDDRNVEDGFELRIKIVSNARKISEIFQVKDSTKMHAGVEFNRRAYNSEWIVRTVCSLRGSAVIVEPLDTRKMVATRAQKALNLYS</sequence>